<proteinExistence type="predicted"/>
<organism evidence="2 3">
    <name type="scientific">Actinidia rufa</name>
    <dbReference type="NCBI Taxonomy" id="165716"/>
    <lineage>
        <taxon>Eukaryota</taxon>
        <taxon>Viridiplantae</taxon>
        <taxon>Streptophyta</taxon>
        <taxon>Embryophyta</taxon>
        <taxon>Tracheophyta</taxon>
        <taxon>Spermatophyta</taxon>
        <taxon>Magnoliopsida</taxon>
        <taxon>eudicotyledons</taxon>
        <taxon>Gunneridae</taxon>
        <taxon>Pentapetalae</taxon>
        <taxon>asterids</taxon>
        <taxon>Ericales</taxon>
        <taxon>Actinidiaceae</taxon>
        <taxon>Actinidia</taxon>
    </lineage>
</organism>
<sequence length="709" mass="81453">MREKTIPAAVKRGEPPHVPRKPGDRGGKLLADAQRAAKATSKQRPDNVQSSRTRSGGVGALPMRTQRERQPVVRSEPESHSDNKTEVSSKRKSSPHRSRRSEDLRDALNAKRSQMVDLRQKLNSRREASVVMSVMPMGSAAHPVALVRKGVNFGFQTPFSQEIEGMDPPEKFVPPRFTLYDGKSDPRSHVSHVRQMMALWNHMDALMCRVFPSSLGDLGLKWFDKLPPGSIESFYQLIESFVARNYSKRYWETYNEIEECSEEMVVASYKLGLSPRDRLWENLTLDPPTGLRDLMSWVEMFARLEDDVRESEKTEGKLGRGETPVKRRKDGSNPYETRAKQGINVVFKEPIYKLLARIRDKPHFKKSEPMGGDPKRRNQRWRCSYHGEKRHKIENCRALKAFLEQLVHDGHLKEFMDNEKTRAEAAKTEANRRPDRVREEVKEAVDAEDEDLPLGTIHMIEGPNDPSLESKIRNEIRMIRQMHELRIGGYDVKRILVDTGSSIEDEGSGFHTSPSHKIPHAPRREAIYGDQVGTKQCYLATVSTKMAMKEVQMIEEDIEVLEDVGRDPEVKVIEELVRYELDEPGPDRFFLVGSDLNECERTELIQLLKANIEAFAWTPYEMPGIDPNFIKHELNVQSDFRPVKQRGRRSAPEHVDAVIEEVEKLRMGTFVVNRRLLSEEIVRMMVECVHQNQGVSLFKGPRRVTKRRP</sequence>
<feature type="region of interest" description="Disordered" evidence="1">
    <location>
        <begin position="1"/>
        <end position="111"/>
    </location>
</feature>
<comment type="caution">
    <text evidence="2">The sequence shown here is derived from an EMBL/GenBank/DDBJ whole genome shotgun (WGS) entry which is preliminary data.</text>
</comment>
<evidence type="ECO:0000256" key="1">
    <source>
        <dbReference type="SAM" id="MobiDB-lite"/>
    </source>
</evidence>
<accession>A0A7J0HGF5</accession>
<evidence type="ECO:0000313" key="3">
    <source>
        <dbReference type="Proteomes" id="UP000585474"/>
    </source>
</evidence>
<feature type="region of interest" description="Disordered" evidence="1">
    <location>
        <begin position="312"/>
        <end position="336"/>
    </location>
</feature>
<feature type="compositionally biased region" description="Basic residues" evidence="1">
    <location>
        <begin position="90"/>
        <end position="99"/>
    </location>
</feature>
<dbReference type="PANTHER" id="PTHR33223">
    <property type="entry name" value="CCHC-TYPE DOMAIN-CONTAINING PROTEIN"/>
    <property type="match status" value="1"/>
</dbReference>
<name>A0A7J0HGF5_9ERIC</name>
<dbReference type="PANTHER" id="PTHR33223:SF10">
    <property type="entry name" value="AMINOTRANSFERASE-LIKE PLANT MOBILE DOMAIN-CONTAINING PROTEIN"/>
    <property type="match status" value="1"/>
</dbReference>
<evidence type="ECO:0008006" key="4">
    <source>
        <dbReference type="Google" id="ProtNLM"/>
    </source>
</evidence>
<feature type="compositionally biased region" description="Basic and acidic residues" evidence="1">
    <location>
        <begin position="65"/>
        <end position="89"/>
    </location>
</feature>
<feature type="compositionally biased region" description="Basic and acidic residues" evidence="1">
    <location>
        <begin position="100"/>
        <end position="109"/>
    </location>
</feature>
<feature type="compositionally biased region" description="Polar residues" evidence="1">
    <location>
        <begin position="40"/>
        <end position="54"/>
    </location>
</feature>
<keyword evidence="3" id="KW-1185">Reference proteome</keyword>
<dbReference type="AlphaFoldDB" id="A0A7J0HGF5"/>
<reference evidence="2 3" key="1">
    <citation type="submission" date="2019-07" db="EMBL/GenBank/DDBJ databases">
        <title>De Novo Assembly of kiwifruit Actinidia rufa.</title>
        <authorList>
            <person name="Sugita-Konishi S."/>
            <person name="Sato K."/>
            <person name="Mori E."/>
            <person name="Abe Y."/>
            <person name="Kisaki G."/>
            <person name="Hamano K."/>
            <person name="Suezawa K."/>
            <person name="Otani M."/>
            <person name="Fukuda T."/>
            <person name="Manabe T."/>
            <person name="Gomi K."/>
            <person name="Tabuchi M."/>
            <person name="Akimitsu K."/>
            <person name="Kataoka I."/>
        </authorList>
    </citation>
    <scope>NUCLEOTIDE SEQUENCE [LARGE SCALE GENOMIC DNA]</scope>
    <source>
        <strain evidence="3">cv. Fuchu</strain>
    </source>
</reference>
<feature type="compositionally biased region" description="Basic and acidic residues" evidence="1">
    <location>
        <begin position="312"/>
        <end position="325"/>
    </location>
</feature>
<dbReference type="EMBL" id="BJWL01000029">
    <property type="protein sequence ID" value="GFZ21894.1"/>
    <property type="molecule type" value="Genomic_DNA"/>
</dbReference>
<evidence type="ECO:0000313" key="2">
    <source>
        <dbReference type="EMBL" id="GFZ21894.1"/>
    </source>
</evidence>
<protein>
    <recommendedName>
        <fullName evidence="4">Retrotransposon gag domain-containing protein</fullName>
    </recommendedName>
</protein>
<dbReference type="Proteomes" id="UP000585474">
    <property type="component" value="Unassembled WGS sequence"/>
</dbReference>
<gene>
    <name evidence="2" type="ORF">Acr_29g0010560</name>
</gene>
<feature type="compositionally biased region" description="Basic and acidic residues" evidence="1">
    <location>
        <begin position="1"/>
        <end position="27"/>
    </location>
</feature>